<feature type="domain" description="Sulfatase-modifying factor enzyme-like" evidence="3">
    <location>
        <begin position="52"/>
        <end position="360"/>
    </location>
</feature>
<dbReference type="RefSeq" id="WP_200585314.1">
    <property type="nucleotide sequence ID" value="NZ_JAEHFY010000007.1"/>
</dbReference>
<evidence type="ECO:0000256" key="2">
    <source>
        <dbReference type="SAM" id="SignalP"/>
    </source>
</evidence>
<comment type="caution">
    <text evidence="4">The sequence shown here is derived from an EMBL/GenBank/DDBJ whole genome shotgun (WGS) entry which is preliminary data.</text>
</comment>
<dbReference type="InterPro" id="IPR016187">
    <property type="entry name" value="CTDL_fold"/>
</dbReference>
<evidence type="ECO:0000313" key="4">
    <source>
        <dbReference type="EMBL" id="MBK0382532.1"/>
    </source>
</evidence>
<organism evidence="4 5">
    <name type="scientific">Pedobacter segetis</name>
    <dbReference type="NCBI Taxonomy" id="2793069"/>
    <lineage>
        <taxon>Bacteria</taxon>
        <taxon>Pseudomonadati</taxon>
        <taxon>Bacteroidota</taxon>
        <taxon>Sphingobacteriia</taxon>
        <taxon>Sphingobacteriales</taxon>
        <taxon>Sphingobacteriaceae</taxon>
        <taxon>Pedobacter</taxon>
    </lineage>
</organism>
<dbReference type="SUPFAM" id="SSF56436">
    <property type="entry name" value="C-type lectin-like"/>
    <property type="match status" value="1"/>
</dbReference>
<dbReference type="Pfam" id="PF03781">
    <property type="entry name" value="FGE-sulfatase"/>
    <property type="match status" value="1"/>
</dbReference>
<accession>A0ABS1BI62</accession>
<dbReference type="InterPro" id="IPR005532">
    <property type="entry name" value="SUMF_dom"/>
</dbReference>
<keyword evidence="5" id="KW-1185">Reference proteome</keyword>
<feature type="region of interest" description="Disordered" evidence="1">
    <location>
        <begin position="297"/>
        <end position="321"/>
    </location>
</feature>
<dbReference type="Proteomes" id="UP000660024">
    <property type="component" value="Unassembled WGS sequence"/>
</dbReference>
<dbReference type="InterPro" id="IPR051043">
    <property type="entry name" value="Sulfatase_Mod_Factor_Kinase"/>
</dbReference>
<dbReference type="PANTHER" id="PTHR23150:SF19">
    <property type="entry name" value="FORMYLGLYCINE-GENERATING ENZYME"/>
    <property type="match status" value="1"/>
</dbReference>
<reference evidence="4 5" key="1">
    <citation type="submission" date="2020-12" db="EMBL/GenBank/DDBJ databases">
        <title>Bacterial novel species Pedobacter sp. SD-b isolated from soil.</title>
        <authorList>
            <person name="Jung H.-Y."/>
        </authorList>
    </citation>
    <scope>NUCLEOTIDE SEQUENCE [LARGE SCALE GENOMIC DNA]</scope>
    <source>
        <strain evidence="4 5">SD-b</strain>
    </source>
</reference>
<feature type="signal peptide" evidence="2">
    <location>
        <begin position="1"/>
        <end position="23"/>
    </location>
</feature>
<name>A0ABS1BI62_9SPHI</name>
<evidence type="ECO:0000259" key="3">
    <source>
        <dbReference type="Pfam" id="PF03781"/>
    </source>
</evidence>
<dbReference type="PROSITE" id="PS51257">
    <property type="entry name" value="PROKAR_LIPOPROTEIN"/>
    <property type="match status" value="1"/>
</dbReference>
<proteinExistence type="predicted"/>
<gene>
    <name evidence="4" type="ORF">I5M32_06110</name>
</gene>
<dbReference type="PANTHER" id="PTHR23150">
    <property type="entry name" value="SULFATASE MODIFYING FACTOR 1, 2"/>
    <property type="match status" value="1"/>
</dbReference>
<dbReference type="Gene3D" id="3.90.1580.10">
    <property type="entry name" value="paralog of FGE (formylglycine-generating enzyme)"/>
    <property type="match status" value="1"/>
</dbReference>
<protein>
    <submittedName>
        <fullName evidence="4">Formylglycine-generating enzyme family protein</fullName>
    </submittedName>
</protein>
<evidence type="ECO:0000256" key="1">
    <source>
        <dbReference type="SAM" id="MobiDB-lite"/>
    </source>
</evidence>
<dbReference type="EMBL" id="JAEHFY010000007">
    <property type="protein sequence ID" value="MBK0382532.1"/>
    <property type="molecule type" value="Genomic_DNA"/>
</dbReference>
<keyword evidence="2" id="KW-0732">Signal</keyword>
<evidence type="ECO:0000313" key="5">
    <source>
        <dbReference type="Proteomes" id="UP000660024"/>
    </source>
</evidence>
<feature type="chain" id="PRO_5045165954" evidence="2">
    <location>
        <begin position="24"/>
        <end position="360"/>
    </location>
</feature>
<sequence length="360" mass="39897">MNNYTIKSLIFLAVLGLSACNQGKSKSSEQTDSTTTPIKNAIEIKFSGDTSTTGMVKIPGGTFMMGGDNNQADKDEYPKHKVMVDGFYMDSHEVTNAQFKAFVDATGYITTAEKKPDWEELKKQLPPGTAKPDDSQLVAASLVFTPPNHPVDLNDYSQWWSWVPGANWKHPDGPNSDIKGKDNYPVTQVSWDDATAYCKWAGKRLPTEAEWEYAARGGKVDKIYPWGDEGISVGKPKANSWDGAFPNANSGRDGFKGLAPVKSFAPNGYGLYDMAGNVWEWCNDWYRNDYYQTVNKPEGVKNPQGPADSYDPDEPYTPKKVARGGSYMCNDSYCSGYRVARRMKSSYDSGLSNLGFRCVK</sequence>
<dbReference type="InterPro" id="IPR042095">
    <property type="entry name" value="SUMF_sf"/>
</dbReference>